<organism evidence="6">
    <name type="scientific">marine sediment metagenome</name>
    <dbReference type="NCBI Taxonomy" id="412755"/>
    <lineage>
        <taxon>unclassified sequences</taxon>
        <taxon>metagenomes</taxon>
        <taxon>ecological metagenomes</taxon>
    </lineage>
</organism>
<dbReference type="EMBL" id="LAZR01020239">
    <property type="protein sequence ID" value="KKL89613.1"/>
    <property type="molecule type" value="Genomic_DNA"/>
</dbReference>
<evidence type="ECO:0000256" key="2">
    <source>
        <dbReference type="ARBA" id="ARBA00022694"/>
    </source>
</evidence>
<keyword evidence="1" id="KW-0963">Cytoplasm</keyword>
<dbReference type="AlphaFoldDB" id="A0A0F9FTM7"/>
<dbReference type="GO" id="GO:0003723">
    <property type="term" value="F:RNA binding"/>
    <property type="evidence" value="ECO:0007669"/>
    <property type="project" value="InterPro"/>
</dbReference>
<dbReference type="Pfam" id="PF01868">
    <property type="entry name" value="RNase_P-MRP_p29"/>
    <property type="match status" value="1"/>
</dbReference>
<evidence type="ECO:0000256" key="5">
    <source>
        <dbReference type="ARBA" id="ARBA00022801"/>
    </source>
</evidence>
<dbReference type="GO" id="GO:0004519">
    <property type="term" value="F:endonuclease activity"/>
    <property type="evidence" value="ECO:0007669"/>
    <property type="project" value="UniProtKB-KW"/>
</dbReference>
<keyword evidence="4" id="KW-0255">Endonuclease</keyword>
<protein>
    <submittedName>
        <fullName evidence="6">Uncharacterized protein</fullName>
    </submittedName>
</protein>
<proteinExistence type="inferred from homology"/>
<gene>
    <name evidence="6" type="ORF">LCGC14_1912990</name>
</gene>
<reference evidence="6" key="1">
    <citation type="journal article" date="2015" name="Nature">
        <title>Complex archaea that bridge the gap between prokaryotes and eukaryotes.</title>
        <authorList>
            <person name="Spang A."/>
            <person name="Saw J.H."/>
            <person name="Jorgensen S.L."/>
            <person name="Zaremba-Niedzwiedzka K."/>
            <person name="Martijn J."/>
            <person name="Lind A.E."/>
            <person name="van Eijk R."/>
            <person name="Schleper C."/>
            <person name="Guy L."/>
            <person name="Ettema T.J."/>
        </authorList>
    </citation>
    <scope>NUCLEOTIDE SEQUENCE</scope>
</reference>
<dbReference type="InterPro" id="IPR023538">
    <property type="entry name" value="RNP1"/>
</dbReference>
<dbReference type="InterPro" id="IPR002730">
    <property type="entry name" value="Rpp29/RNP1"/>
</dbReference>
<keyword evidence="3" id="KW-0540">Nuclease</keyword>
<dbReference type="GO" id="GO:0016787">
    <property type="term" value="F:hydrolase activity"/>
    <property type="evidence" value="ECO:0007669"/>
    <property type="project" value="UniProtKB-KW"/>
</dbReference>
<evidence type="ECO:0000256" key="3">
    <source>
        <dbReference type="ARBA" id="ARBA00022722"/>
    </source>
</evidence>
<dbReference type="SMART" id="SM00538">
    <property type="entry name" value="POP4"/>
    <property type="match status" value="1"/>
</dbReference>
<dbReference type="Gene3D" id="2.30.30.210">
    <property type="entry name" value="Ribonuclease P/MRP, subunit p29"/>
    <property type="match status" value="1"/>
</dbReference>
<dbReference type="HAMAP" id="MF_00754">
    <property type="entry name" value="RNase_P_1"/>
    <property type="match status" value="1"/>
</dbReference>
<accession>A0A0F9FTM7</accession>
<evidence type="ECO:0000256" key="4">
    <source>
        <dbReference type="ARBA" id="ARBA00022759"/>
    </source>
</evidence>
<dbReference type="InterPro" id="IPR036980">
    <property type="entry name" value="RNase_P/MRP_Rpp29_sf"/>
</dbReference>
<dbReference type="GO" id="GO:0030677">
    <property type="term" value="C:ribonuclease P complex"/>
    <property type="evidence" value="ECO:0007669"/>
    <property type="project" value="InterPro"/>
</dbReference>
<dbReference type="GO" id="GO:0001682">
    <property type="term" value="P:tRNA 5'-leader removal"/>
    <property type="evidence" value="ECO:0007669"/>
    <property type="project" value="InterPro"/>
</dbReference>
<evidence type="ECO:0000256" key="1">
    <source>
        <dbReference type="ARBA" id="ARBA00022490"/>
    </source>
</evidence>
<sequence length="88" mass="9980">MITAENIASHEFIGLKTEIVDSSNEEILGLKGTIVDETKSMFIIETSIGFKKIPKAHNKWKFSIQNQDIILFGESLCKRPADRVRMNL</sequence>
<comment type="caution">
    <text evidence="6">The sequence shown here is derived from an EMBL/GenBank/DDBJ whole genome shotgun (WGS) entry which is preliminary data.</text>
</comment>
<dbReference type="InterPro" id="IPR023534">
    <property type="entry name" value="Rof/RNase_P-like"/>
</dbReference>
<name>A0A0F9FTM7_9ZZZZ</name>
<dbReference type="SUPFAM" id="SSF101744">
    <property type="entry name" value="Rof/RNase P subunit-like"/>
    <property type="match status" value="1"/>
</dbReference>
<evidence type="ECO:0000313" key="6">
    <source>
        <dbReference type="EMBL" id="KKL89613.1"/>
    </source>
</evidence>
<keyword evidence="5" id="KW-0378">Hydrolase</keyword>
<keyword evidence="2" id="KW-0819">tRNA processing</keyword>